<feature type="region of interest" description="Disordered" evidence="1">
    <location>
        <begin position="458"/>
        <end position="494"/>
    </location>
</feature>
<organism evidence="4">
    <name type="scientific">Melampsora larici-populina (strain 98AG31 / pathotype 3-4-7)</name>
    <name type="common">Poplar leaf rust fungus</name>
    <dbReference type="NCBI Taxonomy" id="747676"/>
    <lineage>
        <taxon>Eukaryota</taxon>
        <taxon>Fungi</taxon>
        <taxon>Dikarya</taxon>
        <taxon>Basidiomycota</taxon>
        <taxon>Pucciniomycotina</taxon>
        <taxon>Pucciniomycetes</taxon>
        <taxon>Pucciniales</taxon>
        <taxon>Melampsoraceae</taxon>
        <taxon>Melampsora</taxon>
    </lineage>
</organism>
<feature type="region of interest" description="Disordered" evidence="1">
    <location>
        <begin position="594"/>
        <end position="660"/>
    </location>
</feature>
<dbReference type="GeneID" id="18936214"/>
<gene>
    <name evidence="3" type="ORF">MELLADRAFT_92343</name>
</gene>
<dbReference type="HOGENOM" id="CLU_373002_0_0_1"/>
<dbReference type="EMBL" id="GL883093">
    <property type="protein sequence ID" value="EGG10948.1"/>
    <property type="molecule type" value="Genomic_DNA"/>
</dbReference>
<dbReference type="Proteomes" id="UP000001072">
    <property type="component" value="Unassembled WGS sequence"/>
</dbReference>
<feature type="compositionally biased region" description="Polar residues" evidence="1">
    <location>
        <begin position="639"/>
        <end position="654"/>
    </location>
</feature>
<evidence type="ECO:0000313" key="4">
    <source>
        <dbReference type="Proteomes" id="UP000001072"/>
    </source>
</evidence>
<evidence type="ECO:0000256" key="2">
    <source>
        <dbReference type="SAM" id="Phobius"/>
    </source>
</evidence>
<keyword evidence="2" id="KW-0812">Transmembrane</keyword>
<feature type="compositionally biased region" description="Polar residues" evidence="1">
    <location>
        <begin position="611"/>
        <end position="628"/>
    </location>
</feature>
<sequence>MCYPLSVNNYWKATMAATTVTASYDDGLYHPPTPTASLPSSTAVQSTTITVATPAATLTPVLLIPSSAFLSHSDSSTSASDIMKNNGQLTSIATSTSTLASITPSARTSSIAQPETPRNSSPLILGVFIFLFLFLGVTFFAGYMCRNPFRRWRDNRRLRHSPMFGDFSTRYEESDEMLEVGWQERYQVDEEKEEILNHELHPQTPSDPFARSIPRRSQIQSYLASRNPSTTNPVEHIGNERGWLWGTRRSKASRSNVIPGLGTGHYRAKSNRSRASNSRQQLDDGLLTPSVYSASTYSEPVSYDPKTNTQEGDDFRPNSEQMDKELNEYLAESRTTVTSKEYAQQLKTASRSHGPFSQGGYLDRLKESISSRSAFSRSSRARGMNDSNKGRWNEIGQLEEDEDYESETERTVMMDFKTPTKPKSSRTRPSELSLADIPLPEVPLLAWDVASSPFKQKYRAHGGDEDPNYLDSSVNNTPVRRSTRGWTLSDQARPPASFTAALPSSSNLTPLRNQLQDSKRAEDREAIRNSLSMSHSQILSPELQPNLFFTAASPPNHHQKAKKMTKESKVMNALLGSSDQIYSLTGIAQLIFPTDSSDGPSTPKSHKMHTTRSTPVHSESYTTLPTPKSQRRKKRSETISEQSMINQISPSPKRTSAIKHRVPSREFEKELVSNQILQSVSSDSPLRNTEIHPGGFIGRSPTKKLKKKIVIGTSAKTNLQLKREQERAFDVIDSIVQTSPRRIQN</sequence>
<keyword evidence="2" id="KW-0472">Membrane</keyword>
<keyword evidence="4" id="KW-1185">Reference proteome</keyword>
<evidence type="ECO:0000256" key="1">
    <source>
        <dbReference type="SAM" id="MobiDB-lite"/>
    </source>
</evidence>
<dbReference type="InParanoid" id="F4R998"/>
<name>F4R998_MELLP</name>
<feature type="region of interest" description="Disordered" evidence="1">
    <location>
        <begin position="255"/>
        <end position="319"/>
    </location>
</feature>
<proteinExistence type="predicted"/>
<feature type="compositionally biased region" description="Polar residues" evidence="1">
    <location>
        <begin position="290"/>
        <end position="310"/>
    </location>
</feature>
<dbReference type="RefSeq" id="XP_007405550.1">
    <property type="nucleotide sequence ID" value="XM_007405488.1"/>
</dbReference>
<keyword evidence="2" id="KW-1133">Transmembrane helix</keyword>
<dbReference type="KEGG" id="mlr:MELLADRAFT_92343"/>
<feature type="transmembrane region" description="Helical" evidence="2">
    <location>
        <begin position="123"/>
        <end position="143"/>
    </location>
</feature>
<evidence type="ECO:0000313" key="3">
    <source>
        <dbReference type="EMBL" id="EGG10948.1"/>
    </source>
</evidence>
<accession>F4R998</accession>
<reference evidence="4" key="1">
    <citation type="journal article" date="2011" name="Proc. Natl. Acad. Sci. U.S.A.">
        <title>Obligate biotrophy features unraveled by the genomic analysis of rust fungi.</title>
        <authorList>
            <person name="Duplessis S."/>
            <person name="Cuomo C.A."/>
            <person name="Lin Y.-C."/>
            <person name="Aerts A."/>
            <person name="Tisserant E."/>
            <person name="Veneault-Fourrey C."/>
            <person name="Joly D.L."/>
            <person name="Hacquard S."/>
            <person name="Amselem J."/>
            <person name="Cantarel B.L."/>
            <person name="Chiu R."/>
            <person name="Coutinho P.M."/>
            <person name="Feau N."/>
            <person name="Field M."/>
            <person name="Frey P."/>
            <person name="Gelhaye E."/>
            <person name="Goldberg J."/>
            <person name="Grabherr M.G."/>
            <person name="Kodira C.D."/>
            <person name="Kohler A."/>
            <person name="Kuees U."/>
            <person name="Lindquist E.A."/>
            <person name="Lucas S.M."/>
            <person name="Mago R."/>
            <person name="Mauceli E."/>
            <person name="Morin E."/>
            <person name="Murat C."/>
            <person name="Pangilinan J.L."/>
            <person name="Park R."/>
            <person name="Pearson M."/>
            <person name="Quesneville H."/>
            <person name="Rouhier N."/>
            <person name="Sakthikumar S."/>
            <person name="Salamov A.A."/>
            <person name="Schmutz J."/>
            <person name="Selles B."/>
            <person name="Shapiro H."/>
            <person name="Tanguay P."/>
            <person name="Tuskan G.A."/>
            <person name="Henrissat B."/>
            <person name="Van de Peer Y."/>
            <person name="Rouze P."/>
            <person name="Ellis J.G."/>
            <person name="Dodds P.N."/>
            <person name="Schein J.E."/>
            <person name="Zhong S."/>
            <person name="Hamelin R.C."/>
            <person name="Grigoriev I.V."/>
            <person name="Szabo L.J."/>
            <person name="Martin F."/>
        </authorList>
    </citation>
    <scope>NUCLEOTIDE SEQUENCE [LARGE SCALE GENOMIC DNA]</scope>
    <source>
        <strain evidence="4">98AG31 / pathotype 3-4-7</strain>
    </source>
</reference>
<protein>
    <submittedName>
        <fullName evidence="3">Uncharacterized protein</fullName>
    </submittedName>
</protein>
<dbReference type="AlphaFoldDB" id="F4R998"/>
<feature type="compositionally biased region" description="Polar residues" evidence="1">
    <location>
        <begin position="594"/>
        <end position="603"/>
    </location>
</feature>
<dbReference type="OrthoDB" id="2507792at2759"/>
<feature type="compositionally biased region" description="Polar residues" evidence="1">
    <location>
        <begin position="470"/>
        <end position="490"/>
    </location>
</feature>
<dbReference type="VEuPathDB" id="FungiDB:MELLADRAFT_92343"/>